<dbReference type="SUPFAM" id="SSF82199">
    <property type="entry name" value="SET domain"/>
    <property type="match status" value="2"/>
</dbReference>
<evidence type="ECO:0000259" key="3">
    <source>
        <dbReference type="PROSITE" id="PS50280"/>
    </source>
</evidence>
<sequence>MSKEPILSNQLEIISKWLKDNGVKINGNMIKLVYLGGNNESKETNSTTAESNVIVSGLGVVCNKKLELDDIVAKIPKDVVLSVHTCSISKILSKIKMEKPIATSIALMYEASIGKKSRWFGYISSLPIKVDLPILWDQESAELLRGTVLEDVLAKDHVYLEKAYNKYFRDNLIKNHPEIFGNESIFNIETFKIANTIISSRAFQVDSYHGDSLVPLADIFNHKTARENVHIESNGDVCDKCGSFNSCKHRKVLKSKGYDDDEEEEEEDDDQEEEDENQEDVDSEEIQQEDDEHLYFTVVKQVEKGDEVYNTYGDHDNAMLLSKYGFLEMDNPCDRLPIDRELVDDYLVNHSNMEPIQLKKRLSFYSSIFDQESRDNHFIDIDGKLDDAFICSLGICLAPSEVFTGWTKMSSSKLEKFFDALQADDIVRQSVLVKTAITTILDKRFNNYPLNTTLDSDEKQLKQLEQQQNSQQSPNLSRHILSLSLKICEKRLIERSLNYYNSL</sequence>
<dbReference type="GO" id="GO:0005634">
    <property type="term" value="C:nucleus"/>
    <property type="evidence" value="ECO:0007669"/>
    <property type="project" value="UniProtKB-SubCell"/>
</dbReference>
<comment type="subcellular location">
    <subcellularLocation>
        <location evidence="1">Nucleus</location>
    </subcellularLocation>
</comment>
<feature type="region of interest" description="Disordered" evidence="2">
    <location>
        <begin position="255"/>
        <end position="288"/>
    </location>
</feature>
<proteinExistence type="inferred from homology"/>
<dbReference type="GO" id="GO:0032259">
    <property type="term" value="P:methylation"/>
    <property type="evidence" value="ECO:0007669"/>
    <property type="project" value="UniProtKB-KW"/>
</dbReference>
<dbReference type="PIRSF" id="PIRSF011771">
    <property type="entry name" value="RMS1_SET"/>
    <property type="match status" value="1"/>
</dbReference>
<dbReference type="OrthoDB" id="441812at2759"/>
<accession>A0A8J4PL55</accession>
<dbReference type="PROSITE" id="PS50280">
    <property type="entry name" value="SET"/>
    <property type="match status" value="1"/>
</dbReference>
<comment type="similarity">
    <text evidence="1">Belongs to the class V-like SAM-binding methyltransferase superfamily. Histone-lysine methyltransferase family. SETD6 subfamily.</text>
</comment>
<keyword evidence="1" id="KW-0949">S-adenosyl-L-methionine</keyword>
<dbReference type="CDD" id="cd10527">
    <property type="entry name" value="SET_LSMT"/>
    <property type="match status" value="1"/>
</dbReference>
<evidence type="ECO:0000313" key="5">
    <source>
        <dbReference type="Proteomes" id="UP000695562"/>
    </source>
</evidence>
<keyword evidence="1" id="KW-0489">Methyltransferase</keyword>
<keyword evidence="1" id="KW-0808">Transferase</keyword>
<evidence type="ECO:0000256" key="2">
    <source>
        <dbReference type="SAM" id="MobiDB-lite"/>
    </source>
</evidence>
<evidence type="ECO:0000256" key="1">
    <source>
        <dbReference type="PIRNR" id="PIRNR011771"/>
    </source>
</evidence>
<dbReference type="AlphaFoldDB" id="A0A8J4PL55"/>
<comment type="caution">
    <text evidence="4">The sequence shown here is derived from an EMBL/GenBank/DDBJ whole genome shotgun (WGS) entry which is preliminary data.</text>
</comment>
<dbReference type="InterPro" id="IPR011383">
    <property type="entry name" value="N-lys_methylase_SETD6"/>
</dbReference>
<dbReference type="EC" id="2.1.1.-" evidence="1"/>
<dbReference type="PANTHER" id="PTHR13271">
    <property type="entry name" value="UNCHARACTERIZED PUTATIVE METHYLTRANSFERASE"/>
    <property type="match status" value="1"/>
</dbReference>
<dbReference type="Proteomes" id="UP000695562">
    <property type="component" value="Unassembled WGS sequence"/>
</dbReference>
<evidence type="ECO:0000313" key="4">
    <source>
        <dbReference type="EMBL" id="KAF2068993.1"/>
    </source>
</evidence>
<feature type="compositionally biased region" description="Acidic residues" evidence="2">
    <location>
        <begin position="259"/>
        <end position="288"/>
    </location>
</feature>
<keyword evidence="5" id="KW-1185">Reference proteome</keyword>
<protein>
    <recommendedName>
        <fullName evidence="1">N-lysine methyltransferase</fullName>
        <ecNumber evidence="1">2.1.1.-</ecNumber>
    </recommendedName>
</protein>
<comment type="function">
    <text evidence="1">Protein-lysine N-methyltransferase.</text>
</comment>
<organism evidence="4 5">
    <name type="scientific">Polysphondylium violaceum</name>
    <dbReference type="NCBI Taxonomy" id="133409"/>
    <lineage>
        <taxon>Eukaryota</taxon>
        <taxon>Amoebozoa</taxon>
        <taxon>Evosea</taxon>
        <taxon>Eumycetozoa</taxon>
        <taxon>Dictyostelia</taxon>
        <taxon>Dictyosteliales</taxon>
        <taxon>Dictyosteliaceae</taxon>
        <taxon>Polysphondylium</taxon>
    </lineage>
</organism>
<dbReference type="InterPro" id="IPR050600">
    <property type="entry name" value="SETD3_SETD6_MTase"/>
</dbReference>
<dbReference type="Gene3D" id="3.90.1410.10">
    <property type="entry name" value="set domain protein methyltransferase, domain 1"/>
    <property type="match status" value="1"/>
</dbReference>
<name>A0A8J4PL55_9MYCE</name>
<dbReference type="EMBL" id="AJWJ01000778">
    <property type="protein sequence ID" value="KAF2068993.1"/>
    <property type="molecule type" value="Genomic_DNA"/>
</dbReference>
<keyword evidence="1" id="KW-0539">Nucleus</keyword>
<feature type="domain" description="SET" evidence="3">
    <location>
        <begin position="40"/>
        <end position="313"/>
    </location>
</feature>
<gene>
    <name evidence="4" type="ORF">CYY_009686</name>
</gene>
<reference evidence="4" key="1">
    <citation type="submission" date="2020-01" db="EMBL/GenBank/DDBJ databases">
        <title>Development of genomics and gene disruption for Polysphondylium violaceum indicates a role for the polyketide synthase stlB in stalk morphogenesis.</title>
        <authorList>
            <person name="Narita B."/>
            <person name="Kawabe Y."/>
            <person name="Kin K."/>
            <person name="Saito T."/>
            <person name="Gibbs R."/>
            <person name="Kuspa A."/>
            <person name="Muzny D."/>
            <person name="Queller D."/>
            <person name="Richards S."/>
            <person name="Strassman J."/>
            <person name="Sucgang R."/>
            <person name="Worley K."/>
            <person name="Schaap P."/>
        </authorList>
    </citation>
    <scope>NUCLEOTIDE SEQUENCE</scope>
    <source>
        <strain evidence="4">QSvi11</strain>
    </source>
</reference>
<dbReference type="PANTHER" id="PTHR13271:SF34">
    <property type="entry name" value="N-LYSINE METHYLTRANSFERASE SETD6"/>
    <property type="match status" value="1"/>
</dbReference>
<dbReference type="InterPro" id="IPR001214">
    <property type="entry name" value="SET_dom"/>
</dbReference>
<dbReference type="GO" id="GO:0016279">
    <property type="term" value="F:protein-lysine N-methyltransferase activity"/>
    <property type="evidence" value="ECO:0007669"/>
    <property type="project" value="UniProtKB-UniRule"/>
</dbReference>
<dbReference type="InterPro" id="IPR046341">
    <property type="entry name" value="SET_dom_sf"/>
</dbReference>